<feature type="short sequence motif" description="DGA/G" evidence="4">
    <location>
        <begin position="209"/>
        <end position="211"/>
    </location>
</feature>
<evidence type="ECO:0000256" key="3">
    <source>
        <dbReference type="ARBA" id="ARBA00023098"/>
    </source>
</evidence>
<dbReference type="Pfam" id="PF01734">
    <property type="entry name" value="Patatin"/>
    <property type="match status" value="1"/>
</dbReference>
<evidence type="ECO:0000313" key="7">
    <source>
        <dbReference type="Proteomes" id="UP000199373"/>
    </source>
</evidence>
<dbReference type="EMBL" id="FOIQ01000001">
    <property type="protein sequence ID" value="SEV83264.1"/>
    <property type="molecule type" value="Genomic_DNA"/>
</dbReference>
<dbReference type="RefSeq" id="WP_091914265.1">
    <property type="nucleotide sequence ID" value="NZ_FOIQ01000001.1"/>
</dbReference>
<proteinExistence type="predicted"/>
<dbReference type="InterPro" id="IPR002641">
    <property type="entry name" value="PNPLA_dom"/>
</dbReference>
<dbReference type="Proteomes" id="UP000199373">
    <property type="component" value="Unassembled WGS sequence"/>
</dbReference>
<dbReference type="CDD" id="cd07205">
    <property type="entry name" value="Pat_PNPLA6_PNPLA7_NTE1_like"/>
    <property type="match status" value="1"/>
</dbReference>
<keyword evidence="7" id="KW-1185">Reference proteome</keyword>
<evidence type="ECO:0000256" key="2">
    <source>
        <dbReference type="ARBA" id="ARBA00022963"/>
    </source>
</evidence>
<dbReference type="InterPro" id="IPR050301">
    <property type="entry name" value="NTE"/>
</dbReference>
<dbReference type="InterPro" id="IPR016035">
    <property type="entry name" value="Acyl_Trfase/lysoPLipase"/>
</dbReference>
<dbReference type="Pfam" id="PF19143">
    <property type="entry name" value="Omp85_2"/>
    <property type="match status" value="1"/>
</dbReference>
<dbReference type="PANTHER" id="PTHR14226:SF76">
    <property type="entry name" value="NTE FAMILY PROTEIN RSSA"/>
    <property type="match status" value="1"/>
</dbReference>
<feature type="short sequence motif" description="GXGXXG" evidence="4">
    <location>
        <begin position="34"/>
        <end position="39"/>
    </location>
</feature>
<keyword evidence="2 4" id="KW-0442">Lipid degradation</keyword>
<dbReference type="SUPFAM" id="SSF52151">
    <property type="entry name" value="FabD/lysophospholipase-like"/>
    <property type="match status" value="1"/>
</dbReference>
<dbReference type="GO" id="GO:0016042">
    <property type="term" value="P:lipid catabolic process"/>
    <property type="evidence" value="ECO:0007669"/>
    <property type="project" value="UniProtKB-UniRule"/>
</dbReference>
<dbReference type="PROSITE" id="PS51635">
    <property type="entry name" value="PNPLA"/>
    <property type="match status" value="1"/>
</dbReference>
<dbReference type="Gene3D" id="3.40.1090.10">
    <property type="entry name" value="Cytosolic phospholipase A2 catalytic domain"/>
    <property type="match status" value="2"/>
</dbReference>
<sequence>MRRFVIILVAFFLVTKVLCQDVADRKKVAVVLSGGGAKGMAHIGALKVIERAGIPVDIVCGTSMGSIVGGLYAIGYNADVLDSIVRNQDWSYVITDKEDLAQQSLADREKQNTYVISRGLTIGKRNENDGGIIKGKNLAELFWKLCTGYTDSIDFSHDLPIPFACVATDIVDNTEYDFHSGCLPQAMRASMAIPAVFSPVRKGDHVLVDGGLRNNYPADIAREMGADIIIGVTVQGAPRTAEDLGGTMSILSQIVDVNCKNKYDENLAMTDVPIRVNTTGYGAASFSANAIDTLIRRGEEEAMKHWDELMTLKDQIGIDKTYAPPRLTLLRPAVMSEKIKIIAYEFENMTQQDERFLREKFQLKEGDSIDVRKQEQITTAMRMDLFYQNAKSRTVPNGDGYQLILTAGNRKTSQVNAGFRFDTEEYAAVQLGADFPLKTSLPMNAEFTLRLGKRMMGRAELTFHPRSFTRPAISYSFHRNDVNIYYKGDRDYSVVYNQHQAEFSPVNLNVRNFNVRMSIRWDYLHYQDKLVADAINSQELLLENSSYISYRAQIKYNSENSWHFPTRGARFKAEYAYLTDNFTKLEGKPGMSDVNANWRMSFALSEHFTVQPMVYGRLLFGSIVPVVFANVMGGEWFGHYLEQQMPFAGVGYVEYTRPFVVAAQLQAQQSLGSGHYLLLRLATAQHAAVIKDIPDSKMMLGCQAAYYYNTMLGPIGVTLGYSNKTKEPYFYINLGYEF</sequence>
<feature type="active site" description="Nucleophile" evidence="4">
    <location>
        <position position="63"/>
    </location>
</feature>
<dbReference type="PANTHER" id="PTHR14226">
    <property type="entry name" value="NEUROPATHY TARGET ESTERASE/SWISS CHEESE D.MELANOGASTER"/>
    <property type="match status" value="1"/>
</dbReference>
<dbReference type="InterPro" id="IPR043864">
    <property type="entry name" value="Omp85-like_dom"/>
</dbReference>
<evidence type="ECO:0000256" key="4">
    <source>
        <dbReference type="PROSITE-ProRule" id="PRU01161"/>
    </source>
</evidence>
<protein>
    <submittedName>
        <fullName evidence="6">NTE family protein</fullName>
    </submittedName>
</protein>
<keyword evidence="3 4" id="KW-0443">Lipid metabolism</keyword>
<feature type="short sequence motif" description="GXSXG" evidence="4">
    <location>
        <begin position="61"/>
        <end position="65"/>
    </location>
</feature>
<evidence type="ECO:0000313" key="6">
    <source>
        <dbReference type="EMBL" id="SEV83264.1"/>
    </source>
</evidence>
<feature type="domain" description="PNPLA" evidence="5">
    <location>
        <begin position="30"/>
        <end position="222"/>
    </location>
</feature>
<dbReference type="AlphaFoldDB" id="A0A1I0M5P2"/>
<name>A0A1I0M5P2_9BACT</name>
<reference evidence="6 7" key="1">
    <citation type="submission" date="2016-10" db="EMBL/GenBank/DDBJ databases">
        <authorList>
            <person name="de Groot N.N."/>
        </authorList>
    </citation>
    <scope>NUCLEOTIDE SEQUENCE [LARGE SCALE GENOMIC DNA]</scope>
    <source>
        <strain evidence="6 7">TC2-24</strain>
    </source>
</reference>
<evidence type="ECO:0000259" key="5">
    <source>
        <dbReference type="PROSITE" id="PS51635"/>
    </source>
</evidence>
<keyword evidence="1 4" id="KW-0378">Hydrolase</keyword>
<evidence type="ECO:0000256" key="1">
    <source>
        <dbReference type="ARBA" id="ARBA00022801"/>
    </source>
</evidence>
<dbReference type="Gene3D" id="2.40.160.50">
    <property type="entry name" value="membrane protein fhac: a member of the omp85/tpsb transporter family"/>
    <property type="match status" value="1"/>
</dbReference>
<organism evidence="6 7">
    <name type="scientific">Prevotella aff. ruminicola Tc2-24</name>
    <dbReference type="NCBI Taxonomy" id="81582"/>
    <lineage>
        <taxon>Bacteria</taxon>
        <taxon>Pseudomonadati</taxon>
        <taxon>Bacteroidota</taxon>
        <taxon>Bacteroidia</taxon>
        <taxon>Bacteroidales</taxon>
        <taxon>Prevotellaceae</taxon>
        <taxon>Prevotella</taxon>
    </lineage>
</organism>
<dbReference type="GO" id="GO:0016787">
    <property type="term" value="F:hydrolase activity"/>
    <property type="evidence" value="ECO:0007669"/>
    <property type="project" value="UniProtKB-UniRule"/>
</dbReference>
<gene>
    <name evidence="6" type="ORF">SAMN04487850_0320</name>
</gene>
<feature type="active site" description="Proton acceptor" evidence="4">
    <location>
        <position position="209"/>
    </location>
</feature>
<accession>A0A1I0M5P2</accession>